<dbReference type="PANTHER" id="PTHR33768">
    <property type="entry name" value="MIP11318P"/>
    <property type="match status" value="1"/>
</dbReference>
<protein>
    <submittedName>
        <fullName evidence="2">Uncharacterized protein</fullName>
    </submittedName>
</protein>
<dbReference type="Pfam" id="PF13879">
    <property type="entry name" value="Hmw_CFAP97"/>
    <property type="match status" value="1"/>
</dbReference>
<name>A0ABM1ZZH0_AEDAL</name>
<sequence>MNYKCWVEPEIDTQAPILFVDNILHSTKLVHDIRRQREIARENKQLLKRINKINRTEGFLGVKYDYKPKTNINFEARRATVRNIQQENFEMLERILNVPPEINAAAQEKSYRNLLKYRNICAKFADKNQTYRCKPKAVDCPCITMEIFERTDRKLGTIKIITARNTLIDQLRNLRVNCINGSIHRIYQNQYIVIRGHFEAPESDKSVRRQLLEHVPSGSLLRAAINEQPAFMITLKDFDRLANCELLGTVARSSENVLDLVNYYGTTYGRTLEPLNFRCKLVG</sequence>
<dbReference type="RefSeq" id="XP_029732149.1">
    <property type="nucleotide sequence ID" value="XM_029876289.2"/>
</dbReference>
<dbReference type="EnsemblMetazoa" id="AALFPA23_023038.R34272">
    <property type="protein sequence ID" value="AALFPA23_023038.P34272"/>
    <property type="gene ID" value="AALFPA23_023038"/>
</dbReference>
<dbReference type="GeneID" id="115268215"/>
<reference evidence="3" key="1">
    <citation type="journal article" date="2015" name="Proc. Natl. Acad. Sci. U.S.A.">
        <title>Genome sequence of the Asian Tiger mosquito, Aedes albopictus, reveals insights into its biology, genetics, and evolution.</title>
        <authorList>
            <person name="Chen X.G."/>
            <person name="Jiang X."/>
            <person name="Gu J."/>
            <person name="Xu M."/>
            <person name="Wu Y."/>
            <person name="Deng Y."/>
            <person name="Zhang C."/>
            <person name="Bonizzoni M."/>
            <person name="Dermauw W."/>
            <person name="Vontas J."/>
            <person name="Armbruster P."/>
            <person name="Huang X."/>
            <person name="Yang Y."/>
            <person name="Zhang H."/>
            <person name="He W."/>
            <person name="Peng H."/>
            <person name="Liu Y."/>
            <person name="Wu K."/>
            <person name="Chen J."/>
            <person name="Lirakis M."/>
            <person name="Topalis P."/>
            <person name="Van Leeuwen T."/>
            <person name="Hall A.B."/>
            <person name="Jiang X."/>
            <person name="Thorpe C."/>
            <person name="Mueller R.L."/>
            <person name="Sun C."/>
            <person name="Waterhouse R.M."/>
            <person name="Yan G."/>
            <person name="Tu Z.J."/>
            <person name="Fang X."/>
            <person name="James A.A."/>
        </authorList>
    </citation>
    <scope>NUCLEOTIDE SEQUENCE [LARGE SCALE GENOMIC DNA]</scope>
    <source>
        <strain evidence="3">Foshan</strain>
    </source>
</reference>
<reference evidence="2" key="2">
    <citation type="submission" date="2025-05" db="UniProtKB">
        <authorList>
            <consortium name="EnsemblMetazoa"/>
        </authorList>
    </citation>
    <scope>IDENTIFICATION</scope>
    <source>
        <strain evidence="2">Foshan</strain>
    </source>
</reference>
<dbReference type="InterPro" id="IPR038792">
    <property type="entry name" value="CFAP97D1/2"/>
</dbReference>
<accession>A0ABM1ZZH0</accession>
<organism evidence="2 3">
    <name type="scientific">Aedes albopictus</name>
    <name type="common">Asian tiger mosquito</name>
    <name type="synonym">Stegomyia albopicta</name>
    <dbReference type="NCBI Taxonomy" id="7160"/>
    <lineage>
        <taxon>Eukaryota</taxon>
        <taxon>Metazoa</taxon>
        <taxon>Ecdysozoa</taxon>
        <taxon>Arthropoda</taxon>
        <taxon>Hexapoda</taxon>
        <taxon>Insecta</taxon>
        <taxon>Pterygota</taxon>
        <taxon>Neoptera</taxon>
        <taxon>Endopterygota</taxon>
        <taxon>Diptera</taxon>
        <taxon>Nematocera</taxon>
        <taxon>Culicoidea</taxon>
        <taxon>Culicidae</taxon>
        <taxon>Culicinae</taxon>
        <taxon>Aedini</taxon>
        <taxon>Aedes</taxon>
        <taxon>Stegomyia</taxon>
    </lineage>
</organism>
<evidence type="ECO:0000313" key="3">
    <source>
        <dbReference type="Proteomes" id="UP000069940"/>
    </source>
</evidence>
<comment type="similarity">
    <text evidence="1">Belongs to the CFAP97 family.</text>
</comment>
<evidence type="ECO:0000313" key="2">
    <source>
        <dbReference type="EnsemblMetazoa" id="AALFPA23_023038.P34272"/>
    </source>
</evidence>
<keyword evidence="3" id="KW-1185">Reference proteome</keyword>
<evidence type="ECO:0000256" key="1">
    <source>
        <dbReference type="ARBA" id="ARBA00008315"/>
    </source>
</evidence>
<dbReference type="PANTHER" id="PTHR33768:SF3">
    <property type="entry name" value="MIP11318P"/>
    <property type="match status" value="1"/>
</dbReference>
<dbReference type="Proteomes" id="UP000069940">
    <property type="component" value="Unassembled WGS sequence"/>
</dbReference>
<proteinExistence type="inferred from homology"/>
<dbReference type="InterPro" id="IPR029488">
    <property type="entry name" value="Hmw/CFAP97"/>
</dbReference>